<dbReference type="Proteomes" id="UP000327013">
    <property type="component" value="Chromosome 2"/>
</dbReference>
<comment type="similarity">
    <text evidence="6">Belongs to the protein kinase superfamily.</text>
</comment>
<accession>A0A5N6QSP4</accession>
<dbReference type="SUPFAM" id="SSF56112">
    <property type="entry name" value="Protein kinase-like (PK-like)"/>
    <property type="match status" value="1"/>
</dbReference>
<reference evidence="9 10" key="1">
    <citation type="submission" date="2019-06" db="EMBL/GenBank/DDBJ databases">
        <title>A chromosomal-level reference genome of Carpinus fangiana (Coryloideae, Betulaceae).</title>
        <authorList>
            <person name="Yang X."/>
            <person name="Wang Z."/>
            <person name="Zhang L."/>
            <person name="Hao G."/>
            <person name="Liu J."/>
            <person name="Yang Y."/>
        </authorList>
    </citation>
    <scope>NUCLEOTIDE SEQUENCE [LARGE SCALE GENOMIC DNA]</scope>
    <source>
        <strain evidence="9">Cfa_2016G</strain>
        <tissue evidence="9">Leaf</tissue>
    </source>
</reference>
<evidence type="ECO:0000259" key="8">
    <source>
        <dbReference type="PROSITE" id="PS50011"/>
    </source>
</evidence>
<dbReference type="EMBL" id="CM017322">
    <property type="protein sequence ID" value="KAE8009163.1"/>
    <property type="molecule type" value="Genomic_DNA"/>
</dbReference>
<dbReference type="Gene3D" id="1.10.510.10">
    <property type="entry name" value="Transferase(Phosphotransferase) domain 1"/>
    <property type="match status" value="1"/>
</dbReference>
<dbReference type="InterPro" id="IPR017441">
    <property type="entry name" value="Protein_kinase_ATP_BS"/>
</dbReference>
<dbReference type="Pfam" id="PF00069">
    <property type="entry name" value="Pkinase"/>
    <property type="match status" value="1"/>
</dbReference>
<keyword evidence="6" id="KW-0723">Serine/threonine-protein kinase</keyword>
<sequence length="366" mass="40733">MHFHHPQPIRCHGYPSSYWLGCGCPTKHKYWTKVHLLGKGSYGTVHLAVCLDSYPCGSIAVKSAILEQSSSLMKEAEILKHFVDCPEIVRCLGVDLTVESGQRFFNLLLEYAPGGTLLDLIKKSGGKMQENDLKKYTRMILKGLCCMHEKGFVHCDLKPENILVFPSSDGASYVKITDFGLSKIPGDLNELIMKKMFSFRGTPTYMSPESVVPGEIHSGLDIWSLGCIVVELISGNLAWEFNDMEDLMVQIATESPKIPETMSEIGKDFLLRCFARDTRKRWAAKMLLRHPFLLETRSGTPSTRSAVCYSSAGNLLPPPGFESSSKKPFTQKDLPPPGFESISKKPLLQKCLLPPPGFSSKRILQA</sequence>
<organism evidence="9 10">
    <name type="scientific">Carpinus fangiana</name>
    <dbReference type="NCBI Taxonomy" id="176857"/>
    <lineage>
        <taxon>Eukaryota</taxon>
        <taxon>Viridiplantae</taxon>
        <taxon>Streptophyta</taxon>
        <taxon>Embryophyta</taxon>
        <taxon>Tracheophyta</taxon>
        <taxon>Spermatophyta</taxon>
        <taxon>Magnoliopsida</taxon>
        <taxon>eudicotyledons</taxon>
        <taxon>Gunneridae</taxon>
        <taxon>Pentapetalae</taxon>
        <taxon>rosids</taxon>
        <taxon>fabids</taxon>
        <taxon>Fagales</taxon>
        <taxon>Betulaceae</taxon>
        <taxon>Carpinus</taxon>
    </lineage>
</organism>
<keyword evidence="1" id="KW-0808">Transferase</keyword>
<gene>
    <name evidence="9" type="ORF">FH972_005615</name>
</gene>
<dbReference type="InterPro" id="IPR008271">
    <property type="entry name" value="Ser/Thr_kinase_AS"/>
</dbReference>
<evidence type="ECO:0000256" key="4">
    <source>
        <dbReference type="ARBA" id="ARBA00022840"/>
    </source>
</evidence>
<dbReference type="GO" id="GO:0007165">
    <property type="term" value="P:signal transduction"/>
    <property type="evidence" value="ECO:0007669"/>
    <property type="project" value="TreeGrafter"/>
</dbReference>
<evidence type="ECO:0000256" key="2">
    <source>
        <dbReference type="ARBA" id="ARBA00022741"/>
    </source>
</evidence>
<dbReference type="PROSITE" id="PS00107">
    <property type="entry name" value="PROTEIN_KINASE_ATP"/>
    <property type="match status" value="1"/>
</dbReference>
<dbReference type="GO" id="GO:0005524">
    <property type="term" value="F:ATP binding"/>
    <property type="evidence" value="ECO:0007669"/>
    <property type="project" value="UniProtKB-UniRule"/>
</dbReference>
<dbReference type="OrthoDB" id="25592at2759"/>
<evidence type="ECO:0000256" key="7">
    <source>
        <dbReference type="SAM" id="MobiDB-lite"/>
    </source>
</evidence>
<dbReference type="PROSITE" id="PS50011">
    <property type="entry name" value="PROTEIN_KINASE_DOM"/>
    <property type="match status" value="1"/>
</dbReference>
<feature type="domain" description="Protein kinase" evidence="8">
    <location>
        <begin position="31"/>
        <end position="293"/>
    </location>
</feature>
<feature type="region of interest" description="Disordered" evidence="7">
    <location>
        <begin position="320"/>
        <end position="342"/>
    </location>
</feature>
<dbReference type="AlphaFoldDB" id="A0A5N6QSP4"/>
<proteinExistence type="inferred from homology"/>
<feature type="binding site" evidence="5">
    <location>
        <position position="62"/>
    </location>
    <ligand>
        <name>ATP</name>
        <dbReference type="ChEBI" id="CHEBI:30616"/>
    </ligand>
</feature>
<evidence type="ECO:0000256" key="1">
    <source>
        <dbReference type="ARBA" id="ARBA00022679"/>
    </source>
</evidence>
<keyword evidence="4 5" id="KW-0067">ATP-binding</keyword>
<evidence type="ECO:0000256" key="3">
    <source>
        <dbReference type="ARBA" id="ARBA00022777"/>
    </source>
</evidence>
<dbReference type="InterPro" id="IPR000719">
    <property type="entry name" value="Prot_kinase_dom"/>
</dbReference>
<dbReference type="SMART" id="SM00220">
    <property type="entry name" value="S_TKc"/>
    <property type="match status" value="1"/>
</dbReference>
<dbReference type="PROSITE" id="PS00108">
    <property type="entry name" value="PROTEIN_KINASE_ST"/>
    <property type="match status" value="1"/>
</dbReference>
<dbReference type="GO" id="GO:0004674">
    <property type="term" value="F:protein serine/threonine kinase activity"/>
    <property type="evidence" value="ECO:0007669"/>
    <property type="project" value="UniProtKB-KW"/>
</dbReference>
<keyword evidence="10" id="KW-1185">Reference proteome</keyword>
<dbReference type="InterPro" id="IPR011009">
    <property type="entry name" value="Kinase-like_dom_sf"/>
</dbReference>
<dbReference type="PANTHER" id="PTHR48011">
    <property type="entry name" value="CCR4-NOT TRANSCRIPTIONAL COMPLEX SUBUNIT CAF120-RELATED"/>
    <property type="match status" value="1"/>
</dbReference>
<keyword evidence="2 5" id="KW-0547">Nucleotide-binding</keyword>
<name>A0A5N6QSP4_9ROSI</name>
<dbReference type="InterPro" id="IPR052751">
    <property type="entry name" value="Plant_MAPKKK"/>
</dbReference>
<evidence type="ECO:0000313" key="10">
    <source>
        <dbReference type="Proteomes" id="UP000327013"/>
    </source>
</evidence>
<protein>
    <recommendedName>
        <fullName evidence="8">Protein kinase domain-containing protein</fullName>
    </recommendedName>
</protein>
<evidence type="ECO:0000313" key="9">
    <source>
        <dbReference type="EMBL" id="KAE8009163.1"/>
    </source>
</evidence>
<keyword evidence="3" id="KW-0418">Kinase</keyword>
<dbReference type="PANTHER" id="PTHR48011:SF51">
    <property type="entry name" value="PROTEIN KINASE SUPERFAMILY PROTEIN"/>
    <property type="match status" value="1"/>
</dbReference>
<evidence type="ECO:0000256" key="5">
    <source>
        <dbReference type="PROSITE-ProRule" id="PRU10141"/>
    </source>
</evidence>
<evidence type="ECO:0000256" key="6">
    <source>
        <dbReference type="RuleBase" id="RU000304"/>
    </source>
</evidence>
<dbReference type="CDD" id="cd06606">
    <property type="entry name" value="STKc_MAPKKK"/>
    <property type="match status" value="1"/>
</dbReference>